<gene>
    <name evidence="1" type="ORF">CPAV1605_1128</name>
</gene>
<evidence type="ECO:0000313" key="1">
    <source>
        <dbReference type="EMBL" id="VVU95377.1"/>
    </source>
</evidence>
<reference evidence="1" key="1">
    <citation type="submission" date="2019-09" db="EMBL/GenBank/DDBJ databases">
        <authorList>
            <person name="Needham M D."/>
        </authorList>
    </citation>
    <scope>NUCLEOTIDE SEQUENCE</scope>
</reference>
<name>A0A5E8CK01_9ZZZZ</name>
<proteinExistence type="predicted"/>
<accession>A0A5E8CK01</accession>
<organism evidence="1">
    <name type="scientific">seawater metagenome</name>
    <dbReference type="NCBI Taxonomy" id="1561972"/>
    <lineage>
        <taxon>unclassified sequences</taxon>
        <taxon>metagenomes</taxon>
        <taxon>ecological metagenomes</taxon>
    </lineage>
</organism>
<protein>
    <submittedName>
        <fullName evidence="1">Uncharacterized protein</fullName>
    </submittedName>
</protein>
<dbReference type="AlphaFoldDB" id="A0A5E8CK01"/>
<sequence>MVDTDFDFVNVNLKILSNLEKNKKLCISGNYLDVEKLSVIPESVRRSYRGDSRDKTIKKIDEIVIKAIHLTENNFDIQKALEESIKGLENLKDTYDSCIQTKARLDTIIDKINNNNKVKDT</sequence>
<dbReference type="EMBL" id="CABVLZ010000004">
    <property type="protein sequence ID" value="VVU95377.1"/>
    <property type="molecule type" value="Genomic_DNA"/>
</dbReference>